<dbReference type="InterPro" id="IPR036942">
    <property type="entry name" value="Beta-barrel_TonB_sf"/>
</dbReference>
<organism evidence="5 6">
    <name type="scientific">Dyadobacter fermentans (strain ATCC 700827 / DSM 18053 / CIP 107007 / KCTC 52180 / NS114)</name>
    <dbReference type="NCBI Taxonomy" id="471854"/>
    <lineage>
        <taxon>Bacteria</taxon>
        <taxon>Pseudomonadati</taxon>
        <taxon>Bacteroidota</taxon>
        <taxon>Cytophagia</taxon>
        <taxon>Cytophagales</taxon>
        <taxon>Spirosomataceae</taxon>
        <taxon>Dyadobacter</taxon>
    </lineage>
</organism>
<dbReference type="RefSeq" id="WP_015812164.1">
    <property type="nucleotide sequence ID" value="NC_013037.1"/>
</dbReference>
<proteinExistence type="predicted"/>
<dbReference type="HOGENOM" id="CLU_017617_1_0_10"/>
<evidence type="ECO:0000256" key="3">
    <source>
        <dbReference type="ARBA" id="ARBA00023237"/>
    </source>
</evidence>
<dbReference type="GO" id="GO:0009279">
    <property type="term" value="C:cell outer membrane"/>
    <property type="evidence" value="ECO:0007669"/>
    <property type="project" value="UniProtKB-SubCell"/>
</dbReference>
<dbReference type="KEGG" id="dfe:Dfer_2698"/>
<evidence type="ECO:0000313" key="5">
    <source>
        <dbReference type="EMBL" id="ACT93914.1"/>
    </source>
</evidence>
<protein>
    <submittedName>
        <fullName evidence="5">TonB-dependent receptor plug</fullName>
    </submittedName>
</protein>
<name>C6W3D7_DYAFD</name>
<dbReference type="Pfam" id="PF13620">
    <property type="entry name" value="CarboxypepD_reg"/>
    <property type="match status" value="1"/>
</dbReference>
<evidence type="ECO:0000313" key="6">
    <source>
        <dbReference type="Proteomes" id="UP000002011"/>
    </source>
</evidence>
<dbReference type="InterPro" id="IPR041700">
    <property type="entry name" value="OMP_b-brl_3"/>
</dbReference>
<dbReference type="InterPro" id="IPR008969">
    <property type="entry name" value="CarboxyPept-like_regulatory"/>
</dbReference>
<comment type="subcellular location">
    <subcellularLocation>
        <location evidence="1">Cell outer membrane</location>
    </subcellularLocation>
</comment>
<gene>
    <name evidence="5" type="ordered locus">Dfer_2698</name>
</gene>
<dbReference type="Gene3D" id="2.170.130.10">
    <property type="entry name" value="TonB-dependent receptor, plug domain"/>
    <property type="match status" value="1"/>
</dbReference>
<dbReference type="PANTHER" id="PTHR40980:SF4">
    <property type="entry name" value="TONB-DEPENDENT RECEPTOR-LIKE BETA-BARREL DOMAIN-CONTAINING PROTEIN"/>
    <property type="match status" value="1"/>
</dbReference>
<dbReference type="SUPFAM" id="SSF56935">
    <property type="entry name" value="Porins"/>
    <property type="match status" value="1"/>
</dbReference>
<dbReference type="STRING" id="471854.Dfer_2698"/>
<sequence length="814" mass="91282">MKSKLSLLLVIFTFYNTLVIGQTASGKIEGAVVDEKLAALPFASIVLTNINDTTSAIGVTADENGSFSFDKVTNGSYIVAVSMVGYQKAVSEVFTITNNFIRIPTLQLASTPQNLSEVTISAKKPFIEQQIDKTVINVASSITSTGSSVLQVLEKSPGITVNAHQEEIELAGKSTPLILIDGRPTYLSQADLFMLLKNTPSENIEKIELITNPSSKYDASGNSGIINIIFKKGSRPGTNGSVTMSGSVITHGYGRGDIIGNVNHGVGKINLFASLNGMEGKGFSKTIYDRIITNGSDQTRFDQVYGNIHWVKNYGYRVGIDYNISKSTSVGAKVNGAFNEVHTLSRYSDTKLYDAQLTLKQSYYTTAATRNAQNNFNANFNLRHSTKKGMEITFDTDYLSYIGKRINSLTTSFFKPDGSQDGPPEAVRNTMPLLIRIGVTKLDFVKKFEKFSFEGGLKSSLVKADNEMLYESLENQWFVDSLRSDRFIYKENINAAYLSFQGPLTSRTTLQLGLRLEHTRLSGYSVTLKKRNDQNYVRPFPTLFLSHELNATNLLTCSYGYRIDRPNYQLLNPFESYLDPYTTLRGNPVLKPQFTHNIQLTHLLRGYITTTLAYSVVRDLIVKEYPYIVTEEQKMYLTPENMRFQRNLNVTISAPISILPWWIMQVNLSGQMNRYRAYYKYEVFNVRQSNFTFALTNALNLGKDWTAEVSGSYFSRRIYGLIQSRPSGFINFGVQKSFLHNRMFLKFAGQDIFWTNKFVGSTKFADMNFTVTSLGVSQVFTISFSYKFGNSNISKEKPSNNHVEELQKRASGGI</sequence>
<reference evidence="5 6" key="1">
    <citation type="journal article" date="2009" name="Stand. Genomic Sci.">
        <title>Complete genome sequence of Dyadobacter fermentans type strain (NS114).</title>
        <authorList>
            <person name="Lang E."/>
            <person name="Lapidus A."/>
            <person name="Chertkov O."/>
            <person name="Brettin T."/>
            <person name="Detter J.C."/>
            <person name="Han C."/>
            <person name="Copeland A."/>
            <person name="Glavina Del Rio T."/>
            <person name="Nolan M."/>
            <person name="Chen F."/>
            <person name="Lucas S."/>
            <person name="Tice H."/>
            <person name="Cheng J.F."/>
            <person name="Land M."/>
            <person name="Hauser L."/>
            <person name="Chang Y.J."/>
            <person name="Jeffries C.D."/>
            <person name="Kopitz M."/>
            <person name="Bruce D."/>
            <person name="Goodwin L."/>
            <person name="Pitluck S."/>
            <person name="Ovchinnikova G."/>
            <person name="Pati A."/>
            <person name="Ivanova N."/>
            <person name="Mavrommatis K."/>
            <person name="Chen A."/>
            <person name="Palaniappan K."/>
            <person name="Chain P."/>
            <person name="Bristow J."/>
            <person name="Eisen J.A."/>
            <person name="Markowitz V."/>
            <person name="Hugenholtz P."/>
            <person name="Goker M."/>
            <person name="Rohde M."/>
            <person name="Kyrpides N.C."/>
            <person name="Klenk H.P."/>
        </authorList>
    </citation>
    <scope>NUCLEOTIDE SEQUENCE [LARGE SCALE GENOMIC DNA]</scope>
    <source>
        <strain evidence="6">ATCC 700827 / DSM 18053 / CIP 107007 / KCTC 52180 / NS114</strain>
    </source>
</reference>
<dbReference type="AlphaFoldDB" id="C6W3D7"/>
<dbReference type="Gene3D" id="2.40.170.20">
    <property type="entry name" value="TonB-dependent receptor, beta-barrel domain"/>
    <property type="match status" value="1"/>
</dbReference>
<accession>C6W3D7</accession>
<dbReference type="OrthoDB" id="972646at2"/>
<dbReference type="InterPro" id="IPR037066">
    <property type="entry name" value="Plug_dom_sf"/>
</dbReference>
<dbReference type="EMBL" id="CP001619">
    <property type="protein sequence ID" value="ACT93914.1"/>
    <property type="molecule type" value="Genomic_DNA"/>
</dbReference>
<keyword evidence="3" id="KW-0998">Cell outer membrane</keyword>
<evidence type="ECO:0000259" key="4">
    <source>
        <dbReference type="Pfam" id="PF14905"/>
    </source>
</evidence>
<dbReference type="Gene3D" id="2.60.40.1120">
    <property type="entry name" value="Carboxypeptidase-like, regulatory domain"/>
    <property type="match status" value="1"/>
</dbReference>
<keyword evidence="2" id="KW-0472">Membrane</keyword>
<feature type="domain" description="Outer membrane protein beta-barrel" evidence="4">
    <location>
        <begin position="386"/>
        <end position="786"/>
    </location>
</feature>
<evidence type="ECO:0000256" key="1">
    <source>
        <dbReference type="ARBA" id="ARBA00004442"/>
    </source>
</evidence>
<dbReference type="SUPFAM" id="SSF49464">
    <property type="entry name" value="Carboxypeptidase regulatory domain-like"/>
    <property type="match status" value="1"/>
</dbReference>
<keyword evidence="5" id="KW-0675">Receptor</keyword>
<dbReference type="Pfam" id="PF14905">
    <property type="entry name" value="OMP_b-brl_3"/>
    <property type="match status" value="1"/>
</dbReference>
<dbReference type="Proteomes" id="UP000002011">
    <property type="component" value="Chromosome"/>
</dbReference>
<dbReference type="PANTHER" id="PTHR40980">
    <property type="entry name" value="PLUG DOMAIN-CONTAINING PROTEIN"/>
    <property type="match status" value="1"/>
</dbReference>
<keyword evidence="6" id="KW-1185">Reference proteome</keyword>
<dbReference type="eggNOG" id="COG4771">
    <property type="taxonomic scope" value="Bacteria"/>
</dbReference>
<evidence type="ECO:0000256" key="2">
    <source>
        <dbReference type="ARBA" id="ARBA00023136"/>
    </source>
</evidence>